<dbReference type="RefSeq" id="WP_185683816.1">
    <property type="nucleotide sequence ID" value="NZ_JACLAU010000019.1"/>
</dbReference>
<dbReference type="InterPro" id="IPR027417">
    <property type="entry name" value="P-loop_NTPase"/>
</dbReference>
<dbReference type="SUPFAM" id="SSF52540">
    <property type="entry name" value="P-loop containing nucleoside triphosphate hydrolases"/>
    <property type="match status" value="1"/>
</dbReference>
<dbReference type="Proteomes" id="UP000520156">
    <property type="component" value="Unassembled WGS sequence"/>
</dbReference>
<comment type="caution">
    <text evidence="1">The sequence shown here is derived from an EMBL/GenBank/DDBJ whole genome shotgun (WGS) entry which is preliminary data.</text>
</comment>
<gene>
    <name evidence="1" type="ORF">H7F49_11850</name>
</gene>
<dbReference type="Pfam" id="PF05621">
    <property type="entry name" value="TniB"/>
    <property type="match status" value="1"/>
</dbReference>
<proteinExistence type="predicted"/>
<accession>A0A7X1F8M5</accession>
<dbReference type="GO" id="GO:0005524">
    <property type="term" value="F:ATP binding"/>
    <property type="evidence" value="ECO:0007669"/>
    <property type="project" value="UniProtKB-KW"/>
</dbReference>
<dbReference type="AlphaFoldDB" id="A0A7X1F8M5"/>
<dbReference type="InterPro" id="IPR008868">
    <property type="entry name" value="TniB"/>
</dbReference>
<evidence type="ECO:0000313" key="2">
    <source>
        <dbReference type="Proteomes" id="UP000520156"/>
    </source>
</evidence>
<dbReference type="EMBL" id="JACLAU010000019">
    <property type="protein sequence ID" value="MBC2652397.1"/>
    <property type="molecule type" value="Genomic_DNA"/>
</dbReference>
<keyword evidence="2" id="KW-1185">Reference proteome</keyword>
<sequence length="301" mass="32388">MSTPTPLGTSDRAAAALRIGQAKQKFDAIRVDYPPQTEVIARLAEVCHAAEGRPPGSPCGGAMLVAPHGCGKTEAVTAFRHFMEREAGPGEQPVVHCTISAAGTTDSVPSSILLAMGVARPDTGNEKSRWARAVAEAQRRKVRIFVIDEFNRAARRDRMSGPIATSIRERIMDAGVAPVAFVGSEDAGYVLAKVPELMERLDDDIDLSPMSWDSAGDRLLFNDFVSDLDQAMVDAGVLSCLSHLGDPAIAEPLWQASSGRVRRIIKIVRAAMASALHDGRHAIDHDDLRHAVDSYCLPRGF</sequence>
<keyword evidence="1" id="KW-0067">ATP-binding</keyword>
<reference evidence="1 2" key="1">
    <citation type="submission" date="2020-08" db="EMBL/GenBank/DDBJ databases">
        <title>The genome sequence of Novosphingobium flavum 4Y4.</title>
        <authorList>
            <person name="Liu Y."/>
        </authorList>
    </citation>
    <scope>NUCLEOTIDE SEQUENCE [LARGE SCALE GENOMIC DNA]</scope>
    <source>
        <strain evidence="1 2">4Y4</strain>
    </source>
</reference>
<name>A0A7X1F8M5_9SPHN</name>
<dbReference type="Gene3D" id="3.40.50.300">
    <property type="entry name" value="P-loop containing nucleotide triphosphate hydrolases"/>
    <property type="match status" value="1"/>
</dbReference>
<keyword evidence="1" id="KW-0547">Nucleotide-binding</keyword>
<organism evidence="1 2">
    <name type="scientific">Novosphingobium aerophilum</name>
    <dbReference type="NCBI Taxonomy" id="2839843"/>
    <lineage>
        <taxon>Bacteria</taxon>
        <taxon>Pseudomonadati</taxon>
        <taxon>Pseudomonadota</taxon>
        <taxon>Alphaproteobacteria</taxon>
        <taxon>Sphingomonadales</taxon>
        <taxon>Sphingomonadaceae</taxon>
        <taxon>Novosphingobium</taxon>
    </lineage>
</organism>
<protein>
    <submittedName>
        <fullName evidence="1">ATP-binding protein</fullName>
    </submittedName>
</protein>
<evidence type="ECO:0000313" key="1">
    <source>
        <dbReference type="EMBL" id="MBC2652397.1"/>
    </source>
</evidence>